<dbReference type="EMBL" id="MWWY01000050">
    <property type="protein sequence ID" value="OZG62100.1"/>
    <property type="molecule type" value="Genomic_DNA"/>
</dbReference>
<proteinExistence type="predicted"/>
<keyword evidence="2" id="KW-1185">Reference proteome</keyword>
<gene>
    <name evidence="1" type="ORF">BHAP_2170</name>
</gene>
<comment type="caution">
    <text evidence="1">The sequence shown here is derived from an EMBL/GenBank/DDBJ whole genome shotgun (WGS) entry which is preliminary data.</text>
</comment>
<evidence type="ECO:0000313" key="1">
    <source>
        <dbReference type="EMBL" id="OZG62100.1"/>
    </source>
</evidence>
<sequence>MAENAGYRPKCVSGGLVVGWPFDPGVEVVPVDAGAVVHGDAERLVSALRAVLPCLLVEALQPFVRDRVRRQPCVRLGVFGVLVAPPADRLQLPDQAQSAVMAQHVPDSSVP</sequence>
<dbReference type="AlphaFoldDB" id="A0A261FSC7"/>
<organism evidence="1 2">
    <name type="scientific">Bifidobacterium hapali</name>
    <dbReference type="NCBI Taxonomy" id="1630172"/>
    <lineage>
        <taxon>Bacteria</taxon>
        <taxon>Bacillati</taxon>
        <taxon>Actinomycetota</taxon>
        <taxon>Actinomycetes</taxon>
        <taxon>Bifidobacteriales</taxon>
        <taxon>Bifidobacteriaceae</taxon>
        <taxon>Bifidobacterium</taxon>
    </lineage>
</organism>
<protein>
    <submittedName>
        <fullName evidence="1">Uncharacterized protein</fullName>
    </submittedName>
</protein>
<evidence type="ECO:0000313" key="2">
    <source>
        <dbReference type="Proteomes" id="UP000216074"/>
    </source>
</evidence>
<accession>A0A261FSC7</accession>
<name>A0A261FSC7_9BIFI</name>
<dbReference type="Proteomes" id="UP000216074">
    <property type="component" value="Unassembled WGS sequence"/>
</dbReference>
<reference evidence="1 2" key="1">
    <citation type="journal article" date="2017" name="BMC Genomics">
        <title>Comparative genomic and phylogenomic analyses of the Bifidobacteriaceae family.</title>
        <authorList>
            <person name="Lugli G.A."/>
            <person name="Milani C."/>
            <person name="Turroni F."/>
            <person name="Duranti S."/>
            <person name="Mancabelli L."/>
            <person name="Mangifesta M."/>
            <person name="Ferrario C."/>
            <person name="Modesto M."/>
            <person name="Mattarelli P."/>
            <person name="Jiri K."/>
            <person name="van Sinderen D."/>
            <person name="Ventura M."/>
        </authorList>
    </citation>
    <scope>NUCLEOTIDE SEQUENCE [LARGE SCALE GENOMIC DNA]</scope>
    <source>
        <strain evidence="1 2">DSM 100202</strain>
    </source>
</reference>